<keyword evidence="3" id="KW-1185">Reference proteome</keyword>
<feature type="region of interest" description="Disordered" evidence="1">
    <location>
        <begin position="107"/>
        <end position="132"/>
    </location>
</feature>
<evidence type="ECO:0000313" key="3">
    <source>
        <dbReference type="Proteomes" id="UP001249851"/>
    </source>
</evidence>
<name>A0AAD9R400_ACRCE</name>
<evidence type="ECO:0000313" key="2">
    <source>
        <dbReference type="EMBL" id="KAK2572737.1"/>
    </source>
</evidence>
<gene>
    <name evidence="2" type="ORF">P5673_001718</name>
</gene>
<sequence>MKRNMEELDITDITPVEFVTNYQLHSKPTPSQRKLRQQLCSSTRDALEHLSKKIYCTSEYKDSMKATVEFEETAAEYQQKGENKVDEFHEKGNDFSELKDWEVIDHEEIEKKKPSESDNERSDEDQIDKNHQNELNYSEKAGEENSSKVAGVWPIWPAGQSKIDKMSQNYPKFPLPKYSTLNFAKRNQLQDEQNRLPMIPQETTAMLSHGAQEGKKYCTTGMLGERFKTEAHKRYHEIYYDAVPDLRDSLKTGRQHFFWGVHACILR</sequence>
<dbReference type="EMBL" id="JARQWQ010000003">
    <property type="protein sequence ID" value="KAK2572737.1"/>
    <property type="molecule type" value="Genomic_DNA"/>
</dbReference>
<organism evidence="2 3">
    <name type="scientific">Acropora cervicornis</name>
    <name type="common">Staghorn coral</name>
    <dbReference type="NCBI Taxonomy" id="6130"/>
    <lineage>
        <taxon>Eukaryota</taxon>
        <taxon>Metazoa</taxon>
        <taxon>Cnidaria</taxon>
        <taxon>Anthozoa</taxon>
        <taxon>Hexacorallia</taxon>
        <taxon>Scleractinia</taxon>
        <taxon>Astrocoeniina</taxon>
        <taxon>Acroporidae</taxon>
        <taxon>Acropora</taxon>
    </lineage>
</organism>
<feature type="compositionally biased region" description="Basic and acidic residues" evidence="1">
    <location>
        <begin position="107"/>
        <end position="120"/>
    </location>
</feature>
<comment type="caution">
    <text evidence="2">The sequence shown here is derived from an EMBL/GenBank/DDBJ whole genome shotgun (WGS) entry which is preliminary data.</text>
</comment>
<dbReference type="Proteomes" id="UP001249851">
    <property type="component" value="Unassembled WGS sequence"/>
</dbReference>
<dbReference type="AlphaFoldDB" id="A0AAD9R400"/>
<reference evidence="2" key="1">
    <citation type="journal article" date="2023" name="G3 (Bethesda)">
        <title>Whole genome assembly and annotation of the endangered Caribbean coral Acropora cervicornis.</title>
        <authorList>
            <person name="Selwyn J.D."/>
            <person name="Vollmer S.V."/>
        </authorList>
    </citation>
    <scope>NUCLEOTIDE SEQUENCE</scope>
    <source>
        <strain evidence="2">K2</strain>
    </source>
</reference>
<proteinExistence type="predicted"/>
<evidence type="ECO:0000256" key="1">
    <source>
        <dbReference type="SAM" id="MobiDB-lite"/>
    </source>
</evidence>
<reference evidence="2" key="2">
    <citation type="journal article" date="2023" name="Science">
        <title>Genomic signatures of disease resistance in endangered staghorn corals.</title>
        <authorList>
            <person name="Vollmer S.V."/>
            <person name="Selwyn J.D."/>
            <person name="Despard B.A."/>
            <person name="Roesel C.L."/>
        </authorList>
    </citation>
    <scope>NUCLEOTIDE SEQUENCE</scope>
    <source>
        <strain evidence="2">K2</strain>
    </source>
</reference>
<protein>
    <submittedName>
        <fullName evidence="2">Uncharacterized protein</fullName>
    </submittedName>
</protein>
<accession>A0AAD9R400</accession>